<dbReference type="InterPro" id="IPR005627">
    <property type="entry name" value="CutC-like"/>
</dbReference>
<dbReference type="AlphaFoldDB" id="A0A7Y9J9S1"/>
<dbReference type="GO" id="GO:0005507">
    <property type="term" value="F:copper ion binding"/>
    <property type="evidence" value="ECO:0007669"/>
    <property type="project" value="TreeGrafter"/>
</dbReference>
<proteinExistence type="inferred from homology"/>
<evidence type="ECO:0000313" key="3">
    <source>
        <dbReference type="EMBL" id="NYD40658.1"/>
    </source>
</evidence>
<dbReference type="Proteomes" id="UP000535511">
    <property type="component" value="Unassembled WGS sequence"/>
</dbReference>
<accession>A0A7Y9J9S1</accession>
<evidence type="ECO:0000256" key="2">
    <source>
        <dbReference type="ARBA" id="ARBA00019014"/>
    </source>
</evidence>
<dbReference type="EMBL" id="JACCBG010000001">
    <property type="protein sequence ID" value="NYD40658.1"/>
    <property type="molecule type" value="Genomic_DNA"/>
</dbReference>
<keyword evidence="4" id="KW-1185">Reference proteome</keyword>
<comment type="similarity">
    <text evidence="1">Belongs to the CutC family.</text>
</comment>
<reference evidence="3 4" key="1">
    <citation type="submission" date="2020-07" db="EMBL/GenBank/DDBJ databases">
        <title>Sequencing the genomes of 1000 actinobacteria strains.</title>
        <authorList>
            <person name="Klenk H.-P."/>
        </authorList>
    </citation>
    <scope>NUCLEOTIDE SEQUENCE [LARGE SCALE GENOMIC DNA]</scope>
    <source>
        <strain evidence="3 4">DSM 21350</strain>
    </source>
</reference>
<evidence type="ECO:0000256" key="1">
    <source>
        <dbReference type="ARBA" id="ARBA00007768"/>
    </source>
</evidence>
<dbReference type="Gene3D" id="3.20.20.380">
    <property type="entry name" value="Copper homeostasis (CutC) domain"/>
    <property type="match status" value="1"/>
</dbReference>
<protein>
    <recommendedName>
        <fullName evidence="2">Copper homeostasis protein cutC homolog</fullName>
    </recommendedName>
</protein>
<dbReference type="InterPro" id="IPR036822">
    <property type="entry name" value="CutC-like_dom_sf"/>
</dbReference>
<gene>
    <name evidence="3" type="ORF">BJZ21_000741</name>
</gene>
<organism evidence="3 4">
    <name type="scientific">Nocardioides panaciterrulae</name>
    <dbReference type="NCBI Taxonomy" id="661492"/>
    <lineage>
        <taxon>Bacteria</taxon>
        <taxon>Bacillati</taxon>
        <taxon>Actinomycetota</taxon>
        <taxon>Actinomycetes</taxon>
        <taxon>Propionibacteriales</taxon>
        <taxon>Nocardioidaceae</taxon>
        <taxon>Nocardioides</taxon>
    </lineage>
</organism>
<sequence length="246" mass="25904">MGPDGRVLLEVAVEHGRDVPGAQEGGADRLHLVAPSEAGGLSPELAAVTEVCRETDLPVFVVLRLNDSWTTTGGELTRLVGLAEDYLARGATGLCFGFLDADLLVDTEVCGHLVQALPGVPWTFPDAVDSSLEPARAWRQLLTLPDLVAVRSAGSPQGMSVGYDDLLATAASAPGIARLLLPGGGLLAEHVPWLVRAGVRQLHLGPQARPGGSRKAYVDASHVRSWRLLADDALDLARRHSASPAR</sequence>
<dbReference type="RefSeq" id="WP_179662515.1">
    <property type="nucleotide sequence ID" value="NZ_JACCBG010000001.1"/>
</dbReference>
<name>A0A7Y9J9S1_9ACTN</name>
<dbReference type="SUPFAM" id="SSF110395">
    <property type="entry name" value="CutC-like"/>
    <property type="match status" value="1"/>
</dbReference>
<dbReference type="Pfam" id="PF03932">
    <property type="entry name" value="CutC"/>
    <property type="match status" value="1"/>
</dbReference>
<dbReference type="PANTHER" id="PTHR12598">
    <property type="entry name" value="COPPER HOMEOSTASIS PROTEIN CUTC"/>
    <property type="match status" value="1"/>
</dbReference>
<evidence type="ECO:0000313" key="4">
    <source>
        <dbReference type="Proteomes" id="UP000535511"/>
    </source>
</evidence>
<comment type="caution">
    <text evidence="3">The sequence shown here is derived from an EMBL/GenBank/DDBJ whole genome shotgun (WGS) entry which is preliminary data.</text>
</comment>
<dbReference type="PANTHER" id="PTHR12598:SF0">
    <property type="entry name" value="COPPER HOMEOSTASIS PROTEIN CUTC HOMOLOG"/>
    <property type="match status" value="1"/>
</dbReference>